<accession>A0A6P8HAN9</accession>
<feature type="coiled-coil region" evidence="1">
    <location>
        <begin position="102"/>
        <end position="183"/>
    </location>
</feature>
<dbReference type="AlphaFoldDB" id="A0A6P8HAN9"/>
<dbReference type="PANTHER" id="PTHR34439">
    <property type="entry name" value="CENTROBIN"/>
    <property type="match status" value="1"/>
</dbReference>
<dbReference type="InterPro" id="IPR038923">
    <property type="entry name" value="Centrobin"/>
</dbReference>
<dbReference type="GO" id="GO:0005814">
    <property type="term" value="C:centriole"/>
    <property type="evidence" value="ECO:0007669"/>
    <property type="project" value="TreeGrafter"/>
</dbReference>
<proteinExistence type="predicted"/>
<dbReference type="GO" id="GO:1902410">
    <property type="term" value="P:mitotic cytokinetic process"/>
    <property type="evidence" value="ECO:0007669"/>
    <property type="project" value="TreeGrafter"/>
</dbReference>
<dbReference type="GeneID" id="116289878"/>
<dbReference type="PANTHER" id="PTHR34439:SF1">
    <property type="entry name" value="CENTROBIN"/>
    <property type="match status" value="1"/>
</dbReference>
<keyword evidence="1" id="KW-0175">Coiled coil</keyword>
<gene>
    <name evidence="3" type="primary">LOC116289878</name>
</gene>
<name>A0A6P8HAN9_ACTTE</name>
<evidence type="ECO:0000313" key="2">
    <source>
        <dbReference type="Proteomes" id="UP000515163"/>
    </source>
</evidence>
<dbReference type="GO" id="GO:1902017">
    <property type="term" value="P:regulation of cilium assembly"/>
    <property type="evidence" value="ECO:0007669"/>
    <property type="project" value="InterPro"/>
</dbReference>
<keyword evidence="2" id="KW-1185">Reference proteome</keyword>
<protein>
    <submittedName>
        <fullName evidence="3">Centrobin-like</fullName>
    </submittedName>
</protein>
<feature type="coiled-coil region" evidence="1">
    <location>
        <begin position="5"/>
        <end position="46"/>
    </location>
</feature>
<dbReference type="GO" id="GO:0051299">
    <property type="term" value="P:centrosome separation"/>
    <property type="evidence" value="ECO:0007669"/>
    <property type="project" value="TreeGrafter"/>
</dbReference>
<dbReference type="InParanoid" id="A0A6P8HAN9"/>
<evidence type="ECO:0000256" key="1">
    <source>
        <dbReference type="SAM" id="Coils"/>
    </source>
</evidence>
<reference evidence="3" key="1">
    <citation type="submission" date="2025-08" db="UniProtKB">
        <authorList>
            <consortium name="RefSeq"/>
        </authorList>
    </citation>
    <scope>IDENTIFICATION</scope>
    <source>
        <tissue evidence="3">Tentacle</tissue>
    </source>
</reference>
<dbReference type="GO" id="GO:0005813">
    <property type="term" value="C:centrosome"/>
    <property type="evidence" value="ECO:0007669"/>
    <property type="project" value="TreeGrafter"/>
</dbReference>
<dbReference type="KEGG" id="aten:116289878"/>
<organism evidence="2 3">
    <name type="scientific">Actinia tenebrosa</name>
    <name type="common">Australian red waratah sea anemone</name>
    <dbReference type="NCBI Taxonomy" id="6105"/>
    <lineage>
        <taxon>Eukaryota</taxon>
        <taxon>Metazoa</taxon>
        <taxon>Cnidaria</taxon>
        <taxon>Anthozoa</taxon>
        <taxon>Hexacorallia</taxon>
        <taxon>Actiniaria</taxon>
        <taxon>Actiniidae</taxon>
        <taxon>Actinia</taxon>
    </lineage>
</organism>
<sequence>MDEEKMAIIKEKEQAQQKYMEAQMRINELSERNSKAQSELTCLKEKFSSSVSEEKKRIQEERKVVKESLKMEMNLMQARYEASYTETRRTSETNDKIRKKLRDNHTQQIQEVNNKHKEEMRQQLETFHEEIKKKDIKLKTAATEYEERLTDAQDKIAALSNQRQQLENERHNLTIRMHQMMQTHFDEALRLLTANKSPAKADIKVESMLKTNIQGGTSKWQHQAVSLLSLH</sequence>
<dbReference type="RefSeq" id="XP_031552676.1">
    <property type="nucleotide sequence ID" value="XM_031696816.1"/>
</dbReference>
<dbReference type="Proteomes" id="UP000515163">
    <property type="component" value="Unplaced"/>
</dbReference>
<evidence type="ECO:0000313" key="3">
    <source>
        <dbReference type="RefSeq" id="XP_031552676.1"/>
    </source>
</evidence>
<dbReference type="GO" id="GO:0007099">
    <property type="term" value="P:centriole replication"/>
    <property type="evidence" value="ECO:0007669"/>
    <property type="project" value="InterPro"/>
</dbReference>
<dbReference type="OrthoDB" id="8190486at2759"/>